<dbReference type="STRING" id="477680.SAMN05421788_110223"/>
<dbReference type="PANTHER" id="PTHR43280">
    <property type="entry name" value="ARAC-FAMILY TRANSCRIPTIONAL REGULATOR"/>
    <property type="match status" value="1"/>
</dbReference>
<dbReference type="InterPro" id="IPR037923">
    <property type="entry name" value="HTH-like"/>
</dbReference>
<dbReference type="AlphaFoldDB" id="A0A173MAJ8"/>
<dbReference type="SUPFAM" id="SSF51215">
    <property type="entry name" value="Regulatory protein AraC"/>
    <property type="match status" value="1"/>
</dbReference>
<dbReference type="InterPro" id="IPR009057">
    <property type="entry name" value="Homeodomain-like_sf"/>
</dbReference>
<dbReference type="Gene3D" id="1.10.10.60">
    <property type="entry name" value="Homeodomain-like"/>
    <property type="match status" value="1"/>
</dbReference>
<evidence type="ECO:0000259" key="4">
    <source>
        <dbReference type="PROSITE" id="PS01124"/>
    </source>
</evidence>
<evidence type="ECO:0000256" key="1">
    <source>
        <dbReference type="ARBA" id="ARBA00023015"/>
    </source>
</evidence>
<name>A0A173MAJ8_9BACT</name>
<dbReference type="SMART" id="SM00342">
    <property type="entry name" value="HTH_ARAC"/>
    <property type="match status" value="1"/>
</dbReference>
<keyword evidence="6" id="KW-1185">Reference proteome</keyword>
<organism evidence="5 6">
    <name type="scientific">Filimonas lacunae</name>
    <dbReference type="NCBI Taxonomy" id="477680"/>
    <lineage>
        <taxon>Bacteria</taxon>
        <taxon>Pseudomonadati</taxon>
        <taxon>Bacteroidota</taxon>
        <taxon>Chitinophagia</taxon>
        <taxon>Chitinophagales</taxon>
        <taxon>Chitinophagaceae</taxon>
        <taxon>Filimonas</taxon>
    </lineage>
</organism>
<feature type="domain" description="HTH araC/xylS-type" evidence="4">
    <location>
        <begin position="200"/>
        <end position="298"/>
    </location>
</feature>
<keyword evidence="1" id="KW-0805">Transcription regulation</keyword>
<dbReference type="PROSITE" id="PS01124">
    <property type="entry name" value="HTH_ARAC_FAMILY_2"/>
    <property type="match status" value="1"/>
</dbReference>
<evidence type="ECO:0000313" key="5">
    <source>
        <dbReference type="EMBL" id="SIT31563.1"/>
    </source>
</evidence>
<evidence type="ECO:0000256" key="3">
    <source>
        <dbReference type="ARBA" id="ARBA00023163"/>
    </source>
</evidence>
<dbReference type="OrthoDB" id="1007667at2"/>
<keyword evidence="2 5" id="KW-0238">DNA-binding</keyword>
<keyword evidence="3" id="KW-0804">Transcription</keyword>
<dbReference type="GO" id="GO:0003700">
    <property type="term" value="F:DNA-binding transcription factor activity"/>
    <property type="evidence" value="ECO:0007669"/>
    <property type="project" value="InterPro"/>
</dbReference>
<gene>
    <name evidence="5" type="ORF">SAMN05421788_110223</name>
</gene>
<dbReference type="GO" id="GO:0043565">
    <property type="term" value="F:sequence-specific DNA binding"/>
    <property type="evidence" value="ECO:0007669"/>
    <property type="project" value="InterPro"/>
</dbReference>
<dbReference type="Proteomes" id="UP000186917">
    <property type="component" value="Unassembled WGS sequence"/>
</dbReference>
<dbReference type="SUPFAM" id="SSF46689">
    <property type="entry name" value="Homeodomain-like"/>
    <property type="match status" value="1"/>
</dbReference>
<proteinExistence type="predicted"/>
<protein>
    <submittedName>
        <fullName evidence="5">AraC-type DNA-binding protein</fullName>
    </submittedName>
</protein>
<evidence type="ECO:0000256" key="2">
    <source>
        <dbReference type="ARBA" id="ARBA00023125"/>
    </source>
</evidence>
<sequence length="299" mass="34359">MSSTSVLRHTVNELIETIGEAPQPDGLHVYIQKTPEFIPEIPILYPHRMADPLLFLVLDGEMTLKMNLVEYTIRKNEFLFISPNTIRQFISHCNDSKMACMCFSIDFMLKTGIAKSSLDPSAFISSKQSPHLVLTSEEANTISQLMQLLYERNITPANYPFREERLIHCFGTLMYELAAIHTNQHQKLPLKLTRKEEISASFLNLLTQHFKEQRSLQFYADLLFITPKYLTQTIKDILGKTAGEMIDEMVITEAKVLLHSTSHSIAQVAESLYFSDQFFFSKFFKNQTGLTPTEYRKVS</sequence>
<evidence type="ECO:0000313" key="6">
    <source>
        <dbReference type="Proteomes" id="UP000186917"/>
    </source>
</evidence>
<dbReference type="InterPro" id="IPR018060">
    <property type="entry name" value="HTH_AraC"/>
</dbReference>
<dbReference type="Pfam" id="PF12833">
    <property type="entry name" value="HTH_18"/>
    <property type="match status" value="1"/>
</dbReference>
<dbReference type="EMBL" id="FTOR01000010">
    <property type="protein sequence ID" value="SIT31563.1"/>
    <property type="molecule type" value="Genomic_DNA"/>
</dbReference>
<dbReference type="PANTHER" id="PTHR43280:SF32">
    <property type="entry name" value="TRANSCRIPTIONAL REGULATORY PROTEIN"/>
    <property type="match status" value="1"/>
</dbReference>
<accession>A0A173MAJ8</accession>
<reference evidence="6" key="1">
    <citation type="submission" date="2017-01" db="EMBL/GenBank/DDBJ databases">
        <authorList>
            <person name="Varghese N."/>
            <person name="Submissions S."/>
        </authorList>
    </citation>
    <scope>NUCLEOTIDE SEQUENCE [LARGE SCALE GENOMIC DNA]</scope>
    <source>
        <strain evidence="6">DSM 21054</strain>
    </source>
</reference>
<dbReference type="RefSeq" id="WP_076381797.1">
    <property type="nucleotide sequence ID" value="NZ_AP017422.1"/>
</dbReference>
<dbReference type="KEGG" id="fln:FLA_0480"/>